<dbReference type="Pfam" id="PF01062">
    <property type="entry name" value="Bestrophin"/>
    <property type="match status" value="1"/>
</dbReference>
<keyword evidence="6" id="KW-0406">Ion transport</keyword>
<comment type="similarity">
    <text evidence="5 6">Belongs to the anion channel-forming bestrophin (TC 1.A.46) family. Calcium-sensitive chloride channel subfamily.</text>
</comment>
<keyword evidence="6" id="KW-0868">Chloride</keyword>
<evidence type="ECO:0000313" key="8">
    <source>
        <dbReference type="EMBL" id="PIO77535.1"/>
    </source>
</evidence>
<reference evidence="8 9" key="1">
    <citation type="submission" date="2015-09" db="EMBL/GenBank/DDBJ databases">
        <title>Draft genome of the parasitic nematode Teladorsagia circumcincta isolate WARC Sus (inbred).</title>
        <authorList>
            <person name="Mitreva M."/>
        </authorList>
    </citation>
    <scope>NUCLEOTIDE SEQUENCE [LARGE SCALE GENOMIC DNA]</scope>
    <source>
        <strain evidence="8 9">S</strain>
    </source>
</reference>
<dbReference type="PANTHER" id="PTHR10736">
    <property type="entry name" value="BESTROPHIN"/>
    <property type="match status" value="1"/>
</dbReference>
<keyword evidence="6" id="KW-0813">Transport</keyword>
<feature type="compositionally biased region" description="Basic and acidic residues" evidence="7">
    <location>
        <begin position="319"/>
        <end position="343"/>
    </location>
</feature>
<dbReference type="PANTHER" id="PTHR10736:SF58">
    <property type="entry name" value="BESTROPHIN HOMOLOG-RELATED"/>
    <property type="match status" value="1"/>
</dbReference>
<proteinExistence type="inferred from homology"/>
<dbReference type="Proteomes" id="UP000230423">
    <property type="component" value="Unassembled WGS sequence"/>
</dbReference>
<feature type="compositionally biased region" description="Polar residues" evidence="7">
    <location>
        <begin position="268"/>
        <end position="285"/>
    </location>
</feature>
<evidence type="ECO:0000313" key="9">
    <source>
        <dbReference type="Proteomes" id="UP000230423"/>
    </source>
</evidence>
<feature type="region of interest" description="Disordered" evidence="7">
    <location>
        <begin position="263"/>
        <end position="343"/>
    </location>
</feature>
<accession>A0A2G9V4X1</accession>
<dbReference type="OrthoDB" id="201595at2759"/>
<evidence type="ECO:0000256" key="2">
    <source>
        <dbReference type="ARBA" id="ARBA00022692"/>
    </source>
</evidence>
<protein>
    <recommendedName>
        <fullName evidence="6">Bestrophin homolog</fullName>
    </recommendedName>
</protein>
<evidence type="ECO:0000256" key="5">
    <source>
        <dbReference type="ARBA" id="ARBA00034769"/>
    </source>
</evidence>
<name>A0A2G9V4X1_TELCI</name>
<dbReference type="AlphaFoldDB" id="A0A2G9V4X1"/>
<dbReference type="InterPro" id="IPR000615">
    <property type="entry name" value="Bestrophin"/>
</dbReference>
<organism evidence="8 9">
    <name type="scientific">Teladorsagia circumcincta</name>
    <name type="common">Brown stomach worm</name>
    <name type="synonym">Ostertagia circumcincta</name>
    <dbReference type="NCBI Taxonomy" id="45464"/>
    <lineage>
        <taxon>Eukaryota</taxon>
        <taxon>Metazoa</taxon>
        <taxon>Ecdysozoa</taxon>
        <taxon>Nematoda</taxon>
        <taxon>Chromadorea</taxon>
        <taxon>Rhabditida</taxon>
        <taxon>Rhabditina</taxon>
        <taxon>Rhabditomorpha</taxon>
        <taxon>Strongyloidea</taxon>
        <taxon>Trichostrongylidae</taxon>
        <taxon>Teladorsagia</taxon>
    </lineage>
</organism>
<evidence type="ECO:0000256" key="7">
    <source>
        <dbReference type="SAM" id="MobiDB-lite"/>
    </source>
</evidence>
<dbReference type="EMBL" id="KZ344994">
    <property type="protein sequence ID" value="PIO77535.1"/>
    <property type="molecule type" value="Genomic_DNA"/>
</dbReference>
<dbReference type="InterPro" id="IPR021134">
    <property type="entry name" value="Bestrophin-like"/>
</dbReference>
<comment type="subcellular location">
    <subcellularLocation>
        <location evidence="6">Cell membrane</location>
        <topology evidence="6">Multi-pass membrane protein</topology>
    </subcellularLocation>
    <subcellularLocation>
        <location evidence="1">Membrane</location>
    </subcellularLocation>
</comment>
<dbReference type="GO" id="GO:0005254">
    <property type="term" value="F:chloride channel activity"/>
    <property type="evidence" value="ECO:0007669"/>
    <property type="project" value="UniProtKB-KW"/>
</dbReference>
<sequence>MLLTLMSKIPVEIAESIQYDGRFRSFVLSGVTEPQKDLAPSLMQRDPKNKSGFDSIRTAERRLKGSRPIQTLDNSVHSFMSGFLHENELRDLENIKIVYNKYWAPSNWALTICARAYKEGCIENVPAMVAIQNEVKLFRTSLAQLCQFDWVPIPIAYPQVAEALLNPLGEDDDDFECNFLIDKNIAEQEANCETGLSIVDNTHDTCPNLLPDRLSDPNYHPVYSEESHRWGGDNTLIGSAEGIEVAKPEDHVRMVSVDVVKHDEGVQNHKSSTASNQNQKTTNSGLDKIDDKSGSKQSSMDNESIAESYWRQSTPYGGYHDEKAKERPNYEPNKATRLENDGP</sequence>
<evidence type="ECO:0000256" key="3">
    <source>
        <dbReference type="ARBA" id="ARBA00022989"/>
    </source>
</evidence>
<keyword evidence="6" id="KW-0407">Ion channel</keyword>
<dbReference type="GO" id="GO:0005886">
    <property type="term" value="C:plasma membrane"/>
    <property type="evidence" value="ECO:0007669"/>
    <property type="project" value="UniProtKB-SubCell"/>
</dbReference>
<comment type="function">
    <text evidence="6">Forms chloride channels.</text>
</comment>
<evidence type="ECO:0000256" key="4">
    <source>
        <dbReference type="ARBA" id="ARBA00023136"/>
    </source>
</evidence>
<gene>
    <name evidence="8" type="ORF">TELCIR_00350</name>
</gene>
<dbReference type="GO" id="GO:0034707">
    <property type="term" value="C:chloride channel complex"/>
    <property type="evidence" value="ECO:0007669"/>
    <property type="project" value="UniProtKB-KW"/>
</dbReference>
<keyword evidence="4" id="KW-0472">Membrane</keyword>
<keyword evidence="6" id="KW-0869">Chloride channel</keyword>
<evidence type="ECO:0000256" key="1">
    <source>
        <dbReference type="ARBA" id="ARBA00004370"/>
    </source>
</evidence>
<keyword evidence="6" id="KW-1003">Cell membrane</keyword>
<evidence type="ECO:0000256" key="6">
    <source>
        <dbReference type="RuleBase" id="RU363126"/>
    </source>
</evidence>
<keyword evidence="2" id="KW-0812">Transmembrane</keyword>
<keyword evidence="3" id="KW-1133">Transmembrane helix</keyword>
<keyword evidence="9" id="KW-1185">Reference proteome</keyword>